<feature type="region of interest" description="Disordered" evidence="1">
    <location>
        <begin position="31"/>
        <end position="54"/>
    </location>
</feature>
<organism evidence="2 3">
    <name type="scientific">Lepidopterella palustris CBS 459.81</name>
    <dbReference type="NCBI Taxonomy" id="1314670"/>
    <lineage>
        <taxon>Eukaryota</taxon>
        <taxon>Fungi</taxon>
        <taxon>Dikarya</taxon>
        <taxon>Ascomycota</taxon>
        <taxon>Pezizomycotina</taxon>
        <taxon>Dothideomycetes</taxon>
        <taxon>Pleosporomycetidae</taxon>
        <taxon>Mytilinidiales</taxon>
        <taxon>Argynnaceae</taxon>
        <taxon>Lepidopterella</taxon>
    </lineage>
</organism>
<keyword evidence="3" id="KW-1185">Reference proteome</keyword>
<sequence length="79" mass="8548">MFLLNRVREGALNHTGVANLMISIAIQSPPHVPSTATPPPCTHHHAPTTMHPPPCTPLFQQSLTSLTVFFPRSKASPSK</sequence>
<proteinExistence type="predicted"/>
<reference evidence="2 3" key="1">
    <citation type="journal article" date="2016" name="Nat. Commun.">
        <title>Ectomycorrhizal ecology is imprinted in the genome of the dominant symbiotic fungus Cenococcum geophilum.</title>
        <authorList>
            <consortium name="DOE Joint Genome Institute"/>
            <person name="Peter M."/>
            <person name="Kohler A."/>
            <person name="Ohm R.A."/>
            <person name="Kuo A."/>
            <person name="Krutzmann J."/>
            <person name="Morin E."/>
            <person name="Arend M."/>
            <person name="Barry K.W."/>
            <person name="Binder M."/>
            <person name="Choi C."/>
            <person name="Clum A."/>
            <person name="Copeland A."/>
            <person name="Grisel N."/>
            <person name="Haridas S."/>
            <person name="Kipfer T."/>
            <person name="LaButti K."/>
            <person name="Lindquist E."/>
            <person name="Lipzen A."/>
            <person name="Maire R."/>
            <person name="Meier B."/>
            <person name="Mihaltcheva S."/>
            <person name="Molinier V."/>
            <person name="Murat C."/>
            <person name="Poggeler S."/>
            <person name="Quandt C.A."/>
            <person name="Sperisen C."/>
            <person name="Tritt A."/>
            <person name="Tisserant E."/>
            <person name="Crous P.W."/>
            <person name="Henrissat B."/>
            <person name="Nehls U."/>
            <person name="Egli S."/>
            <person name="Spatafora J.W."/>
            <person name="Grigoriev I.V."/>
            <person name="Martin F.M."/>
        </authorList>
    </citation>
    <scope>NUCLEOTIDE SEQUENCE [LARGE SCALE GENOMIC DNA]</scope>
    <source>
        <strain evidence="2 3">CBS 459.81</strain>
    </source>
</reference>
<evidence type="ECO:0000313" key="3">
    <source>
        <dbReference type="Proteomes" id="UP000250266"/>
    </source>
</evidence>
<evidence type="ECO:0000313" key="2">
    <source>
        <dbReference type="EMBL" id="OCK80087.1"/>
    </source>
</evidence>
<dbReference type="AlphaFoldDB" id="A0A8E2JF50"/>
<dbReference type="Proteomes" id="UP000250266">
    <property type="component" value="Unassembled WGS sequence"/>
</dbReference>
<name>A0A8E2JF50_9PEZI</name>
<feature type="compositionally biased region" description="Pro residues" evidence="1">
    <location>
        <begin position="31"/>
        <end position="41"/>
    </location>
</feature>
<gene>
    <name evidence="2" type="ORF">K432DRAFT_53491</name>
</gene>
<protein>
    <submittedName>
        <fullName evidence="2">Uncharacterized protein</fullName>
    </submittedName>
</protein>
<evidence type="ECO:0000256" key="1">
    <source>
        <dbReference type="SAM" id="MobiDB-lite"/>
    </source>
</evidence>
<accession>A0A8E2JF50</accession>
<dbReference type="EMBL" id="KV744975">
    <property type="protein sequence ID" value="OCK80087.1"/>
    <property type="molecule type" value="Genomic_DNA"/>
</dbReference>